<dbReference type="PROSITE" id="PS50850">
    <property type="entry name" value="MFS"/>
    <property type="match status" value="1"/>
</dbReference>
<dbReference type="EMBL" id="WRPP01000006">
    <property type="protein sequence ID" value="MVU81175.1"/>
    <property type="molecule type" value="Genomic_DNA"/>
</dbReference>
<feature type="transmembrane region" description="Helical" evidence="5">
    <location>
        <begin position="129"/>
        <end position="152"/>
    </location>
</feature>
<dbReference type="GO" id="GO:0022857">
    <property type="term" value="F:transmembrane transporter activity"/>
    <property type="evidence" value="ECO:0007669"/>
    <property type="project" value="InterPro"/>
</dbReference>
<feature type="transmembrane region" description="Helical" evidence="5">
    <location>
        <begin position="275"/>
        <end position="294"/>
    </location>
</feature>
<dbReference type="InterPro" id="IPR020846">
    <property type="entry name" value="MFS_dom"/>
</dbReference>
<evidence type="ECO:0000256" key="5">
    <source>
        <dbReference type="SAM" id="Phobius"/>
    </source>
</evidence>
<feature type="transmembrane region" description="Helical" evidence="5">
    <location>
        <begin position="164"/>
        <end position="184"/>
    </location>
</feature>
<feature type="transmembrane region" description="Helical" evidence="5">
    <location>
        <begin position="344"/>
        <end position="360"/>
    </location>
</feature>
<keyword evidence="3 5" id="KW-1133">Transmembrane helix</keyword>
<dbReference type="Gene3D" id="1.20.1250.20">
    <property type="entry name" value="MFS general substrate transporter like domains"/>
    <property type="match status" value="1"/>
</dbReference>
<comment type="subcellular location">
    <subcellularLocation>
        <location evidence="1">Cell membrane</location>
        <topology evidence="1">Multi-pass membrane protein</topology>
    </subcellularLocation>
</comment>
<keyword evidence="4 5" id="KW-0472">Membrane</keyword>
<feature type="transmembrane region" description="Helical" evidence="5">
    <location>
        <begin position="241"/>
        <end position="263"/>
    </location>
</feature>
<dbReference type="GO" id="GO:0005886">
    <property type="term" value="C:plasma membrane"/>
    <property type="evidence" value="ECO:0007669"/>
    <property type="project" value="UniProtKB-SubCell"/>
</dbReference>
<dbReference type="RefSeq" id="WP_157390796.1">
    <property type="nucleotide sequence ID" value="NZ_WRPP01000006.1"/>
</dbReference>
<reference evidence="7 8" key="1">
    <citation type="submission" date="2019-12" db="EMBL/GenBank/DDBJ databases">
        <title>Nocardia sp. nov. ET3-3 isolated from soil.</title>
        <authorList>
            <person name="Kanchanasin P."/>
            <person name="Tanasupawat S."/>
            <person name="Yuki M."/>
            <person name="Kudo T."/>
        </authorList>
    </citation>
    <scope>NUCLEOTIDE SEQUENCE [LARGE SCALE GENOMIC DNA]</scope>
    <source>
        <strain evidence="7 8">ET3-3</strain>
    </source>
</reference>
<feature type="transmembrane region" description="Helical" evidence="5">
    <location>
        <begin position="39"/>
        <end position="57"/>
    </location>
</feature>
<organism evidence="7 8">
    <name type="scientific">Nocardia terrae</name>
    <dbReference type="NCBI Taxonomy" id="2675851"/>
    <lineage>
        <taxon>Bacteria</taxon>
        <taxon>Bacillati</taxon>
        <taxon>Actinomycetota</taxon>
        <taxon>Actinomycetes</taxon>
        <taxon>Mycobacteriales</taxon>
        <taxon>Nocardiaceae</taxon>
        <taxon>Nocardia</taxon>
    </lineage>
</organism>
<dbReference type="InterPro" id="IPR052528">
    <property type="entry name" value="Sugar_transport-like"/>
</dbReference>
<comment type="caution">
    <text evidence="7">The sequence shown here is derived from an EMBL/GenBank/DDBJ whole genome shotgun (WGS) entry which is preliminary data.</text>
</comment>
<dbReference type="Proteomes" id="UP000466794">
    <property type="component" value="Unassembled WGS sequence"/>
</dbReference>
<proteinExistence type="predicted"/>
<dbReference type="PANTHER" id="PTHR23526:SF4">
    <property type="entry name" value="INTEGRAL MEMBRANE TRANSPORT PROTEIN"/>
    <property type="match status" value="1"/>
</dbReference>
<dbReference type="PANTHER" id="PTHR23526">
    <property type="entry name" value="INTEGRAL MEMBRANE TRANSPORT PROTEIN-RELATED"/>
    <property type="match status" value="1"/>
</dbReference>
<dbReference type="Pfam" id="PF07690">
    <property type="entry name" value="MFS_1"/>
    <property type="match status" value="1"/>
</dbReference>
<evidence type="ECO:0000256" key="4">
    <source>
        <dbReference type="ARBA" id="ARBA00023136"/>
    </source>
</evidence>
<dbReference type="SUPFAM" id="SSF103473">
    <property type="entry name" value="MFS general substrate transporter"/>
    <property type="match status" value="1"/>
</dbReference>
<feature type="transmembrane region" description="Helical" evidence="5">
    <location>
        <begin position="300"/>
        <end position="323"/>
    </location>
</feature>
<accession>A0A7K1V3H7</accession>
<keyword evidence="2 5" id="KW-0812">Transmembrane</keyword>
<feature type="domain" description="Major facilitator superfamily (MFS) profile" evidence="6">
    <location>
        <begin position="1"/>
        <end position="388"/>
    </location>
</feature>
<evidence type="ECO:0000256" key="2">
    <source>
        <dbReference type="ARBA" id="ARBA00022692"/>
    </source>
</evidence>
<feature type="transmembrane region" description="Helical" evidence="5">
    <location>
        <begin position="69"/>
        <end position="88"/>
    </location>
</feature>
<evidence type="ECO:0000313" key="8">
    <source>
        <dbReference type="Proteomes" id="UP000466794"/>
    </source>
</evidence>
<evidence type="ECO:0000259" key="6">
    <source>
        <dbReference type="PROSITE" id="PS50850"/>
    </source>
</evidence>
<feature type="transmembrane region" description="Helical" evidence="5">
    <location>
        <begin position="94"/>
        <end position="117"/>
    </location>
</feature>
<name>A0A7K1V3H7_9NOCA</name>
<dbReference type="InterPro" id="IPR011701">
    <property type="entry name" value="MFS"/>
</dbReference>
<evidence type="ECO:0000256" key="3">
    <source>
        <dbReference type="ARBA" id="ARBA00022989"/>
    </source>
</evidence>
<feature type="transmembrane region" description="Helical" evidence="5">
    <location>
        <begin position="214"/>
        <end position="235"/>
    </location>
</feature>
<dbReference type="AlphaFoldDB" id="A0A7K1V3H7"/>
<gene>
    <name evidence="7" type="ORF">GPX89_28515</name>
</gene>
<evidence type="ECO:0000256" key="1">
    <source>
        <dbReference type="ARBA" id="ARBA00004651"/>
    </source>
</evidence>
<dbReference type="InterPro" id="IPR036259">
    <property type="entry name" value="MFS_trans_sf"/>
</dbReference>
<sequence>MPSWFALLCTATGLSQAVFTAVRVIISYRALEFGGDGTTIGVLTALYSLVPLLAALPAGRAVDRSHAAAVFRIGCATAVSAVVCVIFSTGLRQLAAGTILLGLGHLLTVVAAQGYVPLMSDPGDYDRRFGGLTVWISLGQSAGVPIIALFSSRPHSGSAALTETLWVMAVLAGIATAVSLHPALRISRRSSEHAANGPNQSMIEMLSTTGMRPAVFSSLIVLTSMDLTAAYLPIFGQRFGYSVLTVTVILTARAAASVVSRFFLTDMLRLASRKWLLISGTLCSALPIALIPAIPNPIVVTAFMAGAGFFWGLAQPLTMTWVAGLVSPANRASALSLRLTGNRLGQVVIPLTAGAVAGSAGTDAVFIFTGGLLASAALSTWRALSRTR</sequence>
<evidence type="ECO:0000313" key="7">
    <source>
        <dbReference type="EMBL" id="MVU81175.1"/>
    </source>
</evidence>
<keyword evidence="8" id="KW-1185">Reference proteome</keyword>
<protein>
    <submittedName>
        <fullName evidence="7">MFS transporter</fullName>
    </submittedName>
</protein>